<dbReference type="GO" id="GO:0005525">
    <property type="term" value="F:GTP binding"/>
    <property type="evidence" value="ECO:0007669"/>
    <property type="project" value="UniProtKB-KW"/>
</dbReference>
<evidence type="ECO:0000259" key="5">
    <source>
        <dbReference type="PROSITE" id="PS51720"/>
    </source>
</evidence>
<dbReference type="Gene3D" id="3.40.50.300">
    <property type="entry name" value="P-loop containing nucleotide triphosphate hydrolases"/>
    <property type="match status" value="1"/>
</dbReference>
<keyword evidence="2" id="KW-0547">Nucleotide-binding</keyword>
<feature type="coiled-coil region" evidence="4">
    <location>
        <begin position="256"/>
        <end position="322"/>
    </location>
</feature>
<dbReference type="PANTHER" id="PTHR10903:SF184">
    <property type="entry name" value="GTP-BINDING PROTEIN A"/>
    <property type="match status" value="1"/>
</dbReference>
<accession>A0AAV2HAS0</accession>
<comment type="similarity">
    <text evidence="1">Belongs to the TRAFAC class TrmE-Era-EngA-EngB-Septin-like GTPase superfamily. AIG1/Toc34/Toc159-like paraseptin GTPase family. IAN subfamily.</text>
</comment>
<dbReference type="PROSITE" id="PS51720">
    <property type="entry name" value="G_AIG1"/>
    <property type="match status" value="1"/>
</dbReference>
<gene>
    <name evidence="6" type="ORF">GSLYS_00004688001</name>
</gene>
<name>A0AAV2HAS0_LYMST</name>
<dbReference type="Pfam" id="PF04548">
    <property type="entry name" value="AIG1"/>
    <property type="match status" value="1"/>
</dbReference>
<sequence length="410" mass="46914">MGAESSKRGDRKKSSKRLNSNLNFLVIGKTGNGKSSSCKAIVGLPEDSPHFASLSKVTATTKSVGNYRVQRWGKEISVTDTPGLADTDLDEIANAKFARKNMINAMKICPEGFHVFVIVLRCDNKFTKEDQNVIEVLTEIFGEEMFQFTILIFTHGDSFDIENKITDENVSQRIFKTWCRAQEGALGNLLAKCNFRVVLFHNSKRYEDKRDAEVIELKKETENVIQGGKLYTNEQFQRHQCSRDQLLLNKFLVELKDQINKSLKSLKSELKLITSQEKAFIAKIDEVLKSTTSHLPDLESLMKSLENLKVNLKKKEKNQEKRELYLKLRDKIDTPLFLSLKLLSDDLQKVINPDMHKEDLRHRALALHSYTREEDLGTGKLEEELESIDYFLSEINDLDTKGKGVFTEIE</sequence>
<keyword evidence="7" id="KW-1185">Reference proteome</keyword>
<evidence type="ECO:0000256" key="3">
    <source>
        <dbReference type="ARBA" id="ARBA00023134"/>
    </source>
</evidence>
<proteinExistence type="inferred from homology"/>
<evidence type="ECO:0000256" key="1">
    <source>
        <dbReference type="ARBA" id="ARBA00008535"/>
    </source>
</evidence>
<dbReference type="SUPFAM" id="SSF52540">
    <property type="entry name" value="P-loop containing nucleoside triphosphate hydrolases"/>
    <property type="match status" value="1"/>
</dbReference>
<dbReference type="Proteomes" id="UP001497497">
    <property type="component" value="Unassembled WGS sequence"/>
</dbReference>
<reference evidence="6 7" key="1">
    <citation type="submission" date="2024-04" db="EMBL/GenBank/DDBJ databases">
        <authorList>
            <consortium name="Genoscope - CEA"/>
            <person name="William W."/>
        </authorList>
    </citation>
    <scope>NUCLEOTIDE SEQUENCE [LARGE SCALE GENOMIC DNA]</scope>
</reference>
<dbReference type="PANTHER" id="PTHR10903">
    <property type="entry name" value="GTPASE, IMAP FAMILY MEMBER-RELATED"/>
    <property type="match status" value="1"/>
</dbReference>
<dbReference type="InterPro" id="IPR045058">
    <property type="entry name" value="GIMA/IAN/Toc"/>
</dbReference>
<evidence type="ECO:0000313" key="7">
    <source>
        <dbReference type="Proteomes" id="UP001497497"/>
    </source>
</evidence>
<dbReference type="EMBL" id="CAXITT010000071">
    <property type="protein sequence ID" value="CAL1530563.1"/>
    <property type="molecule type" value="Genomic_DNA"/>
</dbReference>
<comment type="caution">
    <text evidence="6">The sequence shown here is derived from an EMBL/GenBank/DDBJ whole genome shotgun (WGS) entry which is preliminary data.</text>
</comment>
<evidence type="ECO:0000256" key="4">
    <source>
        <dbReference type="SAM" id="Coils"/>
    </source>
</evidence>
<keyword evidence="4" id="KW-0175">Coiled coil</keyword>
<evidence type="ECO:0000256" key="2">
    <source>
        <dbReference type="ARBA" id="ARBA00022741"/>
    </source>
</evidence>
<dbReference type="InterPro" id="IPR006703">
    <property type="entry name" value="G_AIG1"/>
</dbReference>
<organism evidence="6 7">
    <name type="scientific">Lymnaea stagnalis</name>
    <name type="common">Great pond snail</name>
    <name type="synonym">Helix stagnalis</name>
    <dbReference type="NCBI Taxonomy" id="6523"/>
    <lineage>
        <taxon>Eukaryota</taxon>
        <taxon>Metazoa</taxon>
        <taxon>Spiralia</taxon>
        <taxon>Lophotrochozoa</taxon>
        <taxon>Mollusca</taxon>
        <taxon>Gastropoda</taxon>
        <taxon>Heterobranchia</taxon>
        <taxon>Euthyneura</taxon>
        <taxon>Panpulmonata</taxon>
        <taxon>Hygrophila</taxon>
        <taxon>Lymnaeoidea</taxon>
        <taxon>Lymnaeidae</taxon>
        <taxon>Lymnaea</taxon>
    </lineage>
</organism>
<feature type="domain" description="AIG1-type G" evidence="5">
    <location>
        <begin position="19"/>
        <end position="240"/>
    </location>
</feature>
<dbReference type="AlphaFoldDB" id="A0AAV2HAS0"/>
<protein>
    <recommendedName>
        <fullName evidence="5">AIG1-type G domain-containing protein</fullName>
    </recommendedName>
</protein>
<evidence type="ECO:0000313" key="6">
    <source>
        <dbReference type="EMBL" id="CAL1530563.1"/>
    </source>
</evidence>
<dbReference type="InterPro" id="IPR027417">
    <property type="entry name" value="P-loop_NTPase"/>
</dbReference>
<keyword evidence="3" id="KW-0342">GTP-binding</keyword>